<dbReference type="Proteomes" id="UP000319817">
    <property type="component" value="Chromosome"/>
</dbReference>
<dbReference type="Pfam" id="PF04525">
    <property type="entry name" value="LOR"/>
    <property type="match status" value="1"/>
</dbReference>
<dbReference type="RefSeq" id="WP_145415904.1">
    <property type="nucleotide sequence ID" value="NZ_CP036526.1"/>
</dbReference>
<evidence type="ECO:0000313" key="2">
    <source>
        <dbReference type="Proteomes" id="UP000319817"/>
    </source>
</evidence>
<proteinExistence type="predicted"/>
<keyword evidence="2" id="KW-1185">Reference proteome</keyword>
<dbReference type="Gene3D" id="2.40.160.200">
    <property type="entry name" value="LURP1-related"/>
    <property type="match status" value="1"/>
</dbReference>
<dbReference type="OrthoDB" id="572274at2"/>
<evidence type="ECO:0000313" key="1">
    <source>
        <dbReference type="EMBL" id="QDT08349.1"/>
    </source>
</evidence>
<dbReference type="AlphaFoldDB" id="A0A517NMN9"/>
<reference evidence="1 2" key="1">
    <citation type="submission" date="2019-02" db="EMBL/GenBank/DDBJ databases">
        <title>Deep-cultivation of Planctomycetes and their phenomic and genomic characterization uncovers novel biology.</title>
        <authorList>
            <person name="Wiegand S."/>
            <person name="Jogler M."/>
            <person name="Boedeker C."/>
            <person name="Pinto D."/>
            <person name="Vollmers J."/>
            <person name="Rivas-Marin E."/>
            <person name="Kohn T."/>
            <person name="Peeters S.H."/>
            <person name="Heuer A."/>
            <person name="Rast P."/>
            <person name="Oberbeckmann S."/>
            <person name="Bunk B."/>
            <person name="Jeske O."/>
            <person name="Meyerdierks A."/>
            <person name="Storesund J.E."/>
            <person name="Kallscheuer N."/>
            <person name="Luecker S."/>
            <person name="Lage O.M."/>
            <person name="Pohl T."/>
            <person name="Merkel B.J."/>
            <person name="Hornburger P."/>
            <person name="Mueller R.-W."/>
            <person name="Bruemmer F."/>
            <person name="Labrenz M."/>
            <person name="Spormann A.M."/>
            <person name="Op den Camp H."/>
            <person name="Overmann J."/>
            <person name="Amann R."/>
            <person name="Jetten M.S.M."/>
            <person name="Mascher T."/>
            <person name="Medema M.H."/>
            <person name="Devos D.P."/>
            <person name="Kaster A.-K."/>
            <person name="Ovreas L."/>
            <person name="Rohde M."/>
            <person name="Galperin M.Y."/>
            <person name="Jogler C."/>
        </authorList>
    </citation>
    <scope>NUCLEOTIDE SEQUENCE [LARGE SCALE GENOMIC DNA]</scope>
    <source>
        <strain evidence="1 2">K23_9</strain>
    </source>
</reference>
<dbReference type="EMBL" id="CP036526">
    <property type="protein sequence ID" value="QDT08349.1"/>
    <property type="molecule type" value="Genomic_DNA"/>
</dbReference>
<organism evidence="1 2">
    <name type="scientific">Stieleria marina</name>
    <dbReference type="NCBI Taxonomy" id="1930275"/>
    <lineage>
        <taxon>Bacteria</taxon>
        <taxon>Pseudomonadati</taxon>
        <taxon>Planctomycetota</taxon>
        <taxon>Planctomycetia</taxon>
        <taxon>Pirellulales</taxon>
        <taxon>Pirellulaceae</taxon>
        <taxon>Stieleria</taxon>
    </lineage>
</organism>
<sequence>MQYPLELRFKLLAFGQRISATDASGNMLMFIKQKMFKLKEKVEIYPDQNLSQVIFRIEADRVLDFSANYHFTDGEGNDWGAVRRKGMRSLWSAHYEIMQDGQIDMTISEESPMKKILEALLSEIPILGFAAVYLINPSYIIRRPDGTPVLRLVKKPAVWEGKYTIEKLADIPEDDELRSLMALIMLVLLERRRG</sequence>
<protein>
    <submittedName>
        <fullName evidence="1">Uncharacterized protein</fullName>
    </submittedName>
</protein>
<accession>A0A517NMN9</accession>
<dbReference type="InterPro" id="IPR038595">
    <property type="entry name" value="LOR_sf"/>
</dbReference>
<gene>
    <name evidence="1" type="ORF">K239x_02870</name>
</gene>
<dbReference type="InterPro" id="IPR007612">
    <property type="entry name" value="LOR"/>
</dbReference>
<name>A0A517NMN9_9BACT</name>